<keyword evidence="10" id="KW-1185">Reference proteome</keyword>
<dbReference type="GO" id="GO:0006397">
    <property type="term" value="P:mRNA processing"/>
    <property type="evidence" value="ECO:0007669"/>
    <property type="project" value="UniProtKB-UniRule"/>
</dbReference>
<dbReference type="STRING" id="2769.R7QB24"/>
<dbReference type="GO" id="GO:0000290">
    <property type="term" value="P:deadenylation-dependent decapping of nuclear-transcribed mRNA"/>
    <property type="evidence" value="ECO:0007669"/>
    <property type="project" value="TreeGrafter"/>
</dbReference>
<dbReference type="Proteomes" id="UP000012073">
    <property type="component" value="Unassembled WGS sequence"/>
</dbReference>
<dbReference type="InterPro" id="IPR010920">
    <property type="entry name" value="LSM_dom_sf"/>
</dbReference>
<dbReference type="PhylomeDB" id="R7QB24"/>
<keyword evidence="3 6" id="KW-0507">mRNA processing</keyword>
<dbReference type="PANTHER" id="PTHR15588">
    <property type="entry name" value="LSM1"/>
    <property type="match status" value="1"/>
</dbReference>
<name>R7QB24_CHOCR</name>
<evidence type="ECO:0000256" key="5">
    <source>
        <dbReference type="ARBA" id="ARBA00023274"/>
    </source>
</evidence>
<comment type="subunit">
    <text evidence="6">LSm subunits form a heteromer with a donut shape.</text>
</comment>
<dbReference type="KEGG" id="ccp:CHC_T00003928001"/>
<dbReference type="SMART" id="SM00651">
    <property type="entry name" value="Sm"/>
    <property type="match status" value="1"/>
</dbReference>
<dbReference type="GO" id="GO:0000932">
    <property type="term" value="C:P-body"/>
    <property type="evidence" value="ECO:0007669"/>
    <property type="project" value="UniProtKB-SubCell"/>
</dbReference>
<evidence type="ECO:0000256" key="1">
    <source>
        <dbReference type="ARBA" id="ARBA00006850"/>
    </source>
</evidence>
<dbReference type="GO" id="GO:0003729">
    <property type="term" value="F:mRNA binding"/>
    <property type="evidence" value="ECO:0007669"/>
    <property type="project" value="TreeGrafter"/>
</dbReference>
<proteinExistence type="inferred from homology"/>
<dbReference type="GeneID" id="17322805"/>
<evidence type="ECO:0000259" key="8">
    <source>
        <dbReference type="PROSITE" id="PS52002"/>
    </source>
</evidence>
<feature type="domain" description="Sm" evidence="8">
    <location>
        <begin position="93"/>
        <end position="168"/>
    </location>
</feature>
<dbReference type="InterPro" id="IPR034104">
    <property type="entry name" value="Lsm1"/>
</dbReference>
<accession>R7QB24</accession>
<dbReference type="SUPFAM" id="SSF50182">
    <property type="entry name" value="Sm-like ribonucleoproteins"/>
    <property type="match status" value="1"/>
</dbReference>
<gene>
    <name evidence="6" type="primary">LSM1</name>
    <name evidence="9" type="ORF">CHC_T00003928001</name>
</gene>
<evidence type="ECO:0000256" key="3">
    <source>
        <dbReference type="ARBA" id="ARBA00022664"/>
    </source>
</evidence>
<evidence type="ECO:0000256" key="2">
    <source>
        <dbReference type="ARBA" id="ARBA00022490"/>
    </source>
</evidence>
<organism evidence="9 10">
    <name type="scientific">Chondrus crispus</name>
    <name type="common">Carrageen Irish moss</name>
    <name type="synonym">Polymorpha crispa</name>
    <dbReference type="NCBI Taxonomy" id="2769"/>
    <lineage>
        <taxon>Eukaryota</taxon>
        <taxon>Rhodophyta</taxon>
        <taxon>Florideophyceae</taxon>
        <taxon>Rhodymeniophycidae</taxon>
        <taxon>Gigartinales</taxon>
        <taxon>Gigartinaceae</taxon>
        <taxon>Chondrus</taxon>
    </lineage>
</organism>
<protein>
    <recommendedName>
        <fullName evidence="6">U6 snRNA-associated Sm-like protein LSm1</fullName>
    </recommendedName>
</protein>
<reference evidence="10" key="1">
    <citation type="journal article" date="2013" name="Proc. Natl. Acad. Sci. U.S.A.">
        <title>Genome structure and metabolic features in the red seaweed Chondrus crispus shed light on evolution of the Archaeplastida.</title>
        <authorList>
            <person name="Collen J."/>
            <person name="Porcel B."/>
            <person name="Carre W."/>
            <person name="Ball S.G."/>
            <person name="Chaparro C."/>
            <person name="Tonon T."/>
            <person name="Barbeyron T."/>
            <person name="Michel G."/>
            <person name="Noel B."/>
            <person name="Valentin K."/>
            <person name="Elias M."/>
            <person name="Artiguenave F."/>
            <person name="Arun A."/>
            <person name="Aury J.M."/>
            <person name="Barbosa-Neto J.F."/>
            <person name="Bothwell J.H."/>
            <person name="Bouget F.Y."/>
            <person name="Brillet L."/>
            <person name="Cabello-Hurtado F."/>
            <person name="Capella-Gutierrez S."/>
            <person name="Charrier B."/>
            <person name="Cladiere L."/>
            <person name="Cock J.M."/>
            <person name="Coelho S.M."/>
            <person name="Colleoni C."/>
            <person name="Czjzek M."/>
            <person name="Da Silva C."/>
            <person name="Delage L."/>
            <person name="Denoeud F."/>
            <person name="Deschamps P."/>
            <person name="Dittami S.M."/>
            <person name="Gabaldon T."/>
            <person name="Gachon C.M."/>
            <person name="Groisillier A."/>
            <person name="Herve C."/>
            <person name="Jabbari K."/>
            <person name="Katinka M."/>
            <person name="Kloareg B."/>
            <person name="Kowalczyk N."/>
            <person name="Labadie K."/>
            <person name="Leblanc C."/>
            <person name="Lopez P.J."/>
            <person name="McLachlan D.H."/>
            <person name="Meslet-Cladiere L."/>
            <person name="Moustafa A."/>
            <person name="Nehr Z."/>
            <person name="Nyvall Collen P."/>
            <person name="Panaud O."/>
            <person name="Partensky F."/>
            <person name="Poulain J."/>
            <person name="Rensing S.A."/>
            <person name="Rousvoal S."/>
            <person name="Samson G."/>
            <person name="Symeonidi A."/>
            <person name="Weissenbach J."/>
            <person name="Zambounis A."/>
            <person name="Wincker P."/>
            <person name="Boyen C."/>
        </authorList>
    </citation>
    <scope>NUCLEOTIDE SEQUENCE [LARGE SCALE GENOMIC DNA]</scope>
    <source>
        <strain evidence="10">cv. Stackhouse</strain>
    </source>
</reference>
<comment type="function">
    <text evidence="6">Probably involved with other LSm subunits in the general process of degradation of mRNAs.</text>
</comment>
<evidence type="ECO:0000313" key="10">
    <source>
        <dbReference type="Proteomes" id="UP000012073"/>
    </source>
</evidence>
<dbReference type="GO" id="GO:1990904">
    <property type="term" value="C:ribonucleoprotein complex"/>
    <property type="evidence" value="ECO:0007669"/>
    <property type="project" value="UniProtKB-KW"/>
</dbReference>
<keyword evidence="5 6" id="KW-0687">Ribonucleoprotein</keyword>
<dbReference type="PROSITE" id="PS52002">
    <property type="entry name" value="SM"/>
    <property type="match status" value="1"/>
</dbReference>
<dbReference type="Gramene" id="CDF35274">
    <property type="protein sequence ID" value="CDF35274"/>
    <property type="gene ID" value="CHC_T00003928001"/>
</dbReference>
<evidence type="ECO:0000256" key="6">
    <source>
        <dbReference type="RuleBase" id="RU365047"/>
    </source>
</evidence>
<dbReference type="RefSeq" id="XP_005715093.1">
    <property type="nucleotide sequence ID" value="XM_005715036.1"/>
</dbReference>
<dbReference type="InterPro" id="IPR044642">
    <property type="entry name" value="PTHR15588"/>
</dbReference>
<comment type="subcellular location">
    <subcellularLocation>
        <location evidence="6">Cytoplasm</location>
    </subcellularLocation>
    <subcellularLocation>
        <location evidence="6">Cytoplasm</location>
        <location evidence="6">P-body</location>
    </subcellularLocation>
</comment>
<evidence type="ECO:0000313" key="9">
    <source>
        <dbReference type="EMBL" id="CDF35274.1"/>
    </source>
</evidence>
<dbReference type="Pfam" id="PF01423">
    <property type="entry name" value="LSM"/>
    <property type="match status" value="1"/>
</dbReference>
<comment type="similarity">
    <text evidence="1 6">Belongs to the snRNP Sm proteins family.</text>
</comment>
<keyword evidence="2 6" id="KW-0963">Cytoplasm</keyword>
<dbReference type="CDD" id="cd01728">
    <property type="entry name" value="LSm1"/>
    <property type="match status" value="1"/>
</dbReference>
<sequence>MVLFCSDIGVAIFSICFFSDPDSSTALHFEIVPYLRKRRSTDYTRKLSAHIYKELNGCSHSVLRCDMTSRGGRGPSGRSEETTQSGSGAIKLPGAASLYEQLDKLVLVCLRDGRNFFGWLRSFDQYANLILDNTVERLTVEDSYADVPIGIFVIRGENVMLLGEVDEERELNVGSSMKQVTEPEIRRALAAIKEDRAARRRGEKVEWPIPEEY</sequence>
<dbReference type="AlphaFoldDB" id="R7QB24"/>
<dbReference type="InterPro" id="IPR001163">
    <property type="entry name" value="Sm_dom_euk/arc"/>
</dbReference>
<evidence type="ECO:0000256" key="7">
    <source>
        <dbReference type="SAM" id="MobiDB-lite"/>
    </source>
</evidence>
<feature type="region of interest" description="Disordered" evidence="7">
    <location>
        <begin position="69"/>
        <end position="88"/>
    </location>
</feature>
<dbReference type="InterPro" id="IPR047575">
    <property type="entry name" value="Sm"/>
</dbReference>
<dbReference type="GO" id="GO:1990726">
    <property type="term" value="C:Lsm1-7-Pat1 complex"/>
    <property type="evidence" value="ECO:0007669"/>
    <property type="project" value="TreeGrafter"/>
</dbReference>
<dbReference type="Gene3D" id="2.30.30.100">
    <property type="match status" value="1"/>
</dbReference>
<dbReference type="PANTHER" id="PTHR15588:SF8">
    <property type="entry name" value="U6 SNRNA-ASSOCIATED SM-LIKE PROTEIN LSM1"/>
    <property type="match status" value="1"/>
</dbReference>
<dbReference type="OrthoDB" id="10263346at2759"/>
<dbReference type="EMBL" id="HG001726">
    <property type="protein sequence ID" value="CDF35274.1"/>
    <property type="molecule type" value="Genomic_DNA"/>
</dbReference>
<evidence type="ECO:0000256" key="4">
    <source>
        <dbReference type="ARBA" id="ARBA00022884"/>
    </source>
</evidence>
<keyword evidence="4 6" id="KW-0694">RNA-binding</keyword>